<dbReference type="STRING" id="1051891.A0A0C3QQX9"/>
<dbReference type="SUPFAM" id="SSF52047">
    <property type="entry name" value="RNI-like"/>
    <property type="match status" value="1"/>
</dbReference>
<dbReference type="AlphaFoldDB" id="A0A0C3QQX9"/>
<sequence>MYGYMFRNLRTEQSVSGVVADDARYVPELLDIIFSFLDKESLRNAACVCRVWHDIAIDRIWQVLPGLLPLINHFWPTWINVKNGMMGLDDTECPELWSRFRAYSHRVRKLDGGIGIVSQAVQNYLKTLEESYSVETAFEPPLPSIREIIWETNAVDDTMALRFFVSPSLRKLSIRPTTSSSPMDSDLLSQLLSHVSNQNLHLATFNLDTKWTDFEDEKLGPALASFIRSQSTLEEVLFPKFYVQHSIISALAGLHRLRKFHGVLHFDTSPEVDSFIADLAGACPTLRNLVLYITNDSTEQHSIRFESISPLLSCRSLVEFQILHGRPLQLGAHQIHTIGQAWPSIATLGLCPNVIRSNESGLPLSGLVNFGPPSFPMLERLAVFLDLSVLPNTNVGMALSQLKTLCVGTTFINGNTDTEGLAQYLATISSPSIRLCNATEVHYRKFVFEEGGGPHDLVGGWASVSREMEKRRCPVDKD</sequence>
<dbReference type="HOGENOM" id="CLU_021164_5_3_1"/>
<proteinExistence type="predicted"/>
<reference evidence="3" key="2">
    <citation type="submission" date="2015-01" db="EMBL/GenBank/DDBJ databases">
        <title>Evolutionary Origins and Diversification of the Mycorrhizal Mutualists.</title>
        <authorList>
            <consortium name="DOE Joint Genome Institute"/>
            <consortium name="Mycorrhizal Genomics Consortium"/>
            <person name="Kohler A."/>
            <person name="Kuo A."/>
            <person name="Nagy L.G."/>
            <person name="Floudas D."/>
            <person name="Copeland A."/>
            <person name="Barry K.W."/>
            <person name="Cichocki N."/>
            <person name="Veneault-Fourrey C."/>
            <person name="LaButti K."/>
            <person name="Lindquist E.A."/>
            <person name="Lipzen A."/>
            <person name="Lundell T."/>
            <person name="Morin E."/>
            <person name="Murat C."/>
            <person name="Riley R."/>
            <person name="Ohm R."/>
            <person name="Sun H."/>
            <person name="Tunlid A."/>
            <person name="Henrissat B."/>
            <person name="Grigoriev I.V."/>
            <person name="Hibbett D.S."/>
            <person name="Martin F."/>
        </authorList>
    </citation>
    <scope>NUCLEOTIDE SEQUENCE [LARGE SCALE GENOMIC DNA]</scope>
    <source>
        <strain evidence="3">MUT 4182</strain>
    </source>
</reference>
<gene>
    <name evidence="2" type="ORF">M407DRAFT_19883</name>
</gene>
<evidence type="ECO:0000313" key="2">
    <source>
        <dbReference type="EMBL" id="KIO31001.1"/>
    </source>
</evidence>
<dbReference type="OrthoDB" id="2447803at2759"/>
<name>A0A0C3QQX9_9AGAM</name>
<keyword evidence="3" id="KW-1185">Reference proteome</keyword>
<dbReference type="EMBL" id="KN822966">
    <property type="protein sequence ID" value="KIO31001.1"/>
    <property type="molecule type" value="Genomic_DNA"/>
</dbReference>
<dbReference type="InterPro" id="IPR036047">
    <property type="entry name" value="F-box-like_dom_sf"/>
</dbReference>
<dbReference type="Gene3D" id="3.80.10.10">
    <property type="entry name" value="Ribonuclease Inhibitor"/>
    <property type="match status" value="1"/>
</dbReference>
<evidence type="ECO:0000313" key="3">
    <source>
        <dbReference type="Proteomes" id="UP000054248"/>
    </source>
</evidence>
<dbReference type="Proteomes" id="UP000054248">
    <property type="component" value="Unassembled WGS sequence"/>
</dbReference>
<feature type="domain" description="F-box" evidence="1">
    <location>
        <begin position="27"/>
        <end position="62"/>
    </location>
</feature>
<dbReference type="Pfam" id="PF12937">
    <property type="entry name" value="F-box-like"/>
    <property type="match status" value="1"/>
</dbReference>
<dbReference type="Gene3D" id="1.20.1280.50">
    <property type="match status" value="1"/>
</dbReference>
<evidence type="ECO:0000259" key="1">
    <source>
        <dbReference type="Pfam" id="PF12937"/>
    </source>
</evidence>
<dbReference type="InterPro" id="IPR032675">
    <property type="entry name" value="LRR_dom_sf"/>
</dbReference>
<dbReference type="SUPFAM" id="SSF81383">
    <property type="entry name" value="F-box domain"/>
    <property type="match status" value="1"/>
</dbReference>
<accession>A0A0C3QQX9</accession>
<protein>
    <recommendedName>
        <fullName evidence="1">F-box domain-containing protein</fullName>
    </recommendedName>
</protein>
<dbReference type="InterPro" id="IPR001810">
    <property type="entry name" value="F-box_dom"/>
</dbReference>
<reference evidence="2 3" key="1">
    <citation type="submission" date="2014-04" db="EMBL/GenBank/DDBJ databases">
        <authorList>
            <consortium name="DOE Joint Genome Institute"/>
            <person name="Kuo A."/>
            <person name="Girlanda M."/>
            <person name="Perotto S."/>
            <person name="Kohler A."/>
            <person name="Nagy L.G."/>
            <person name="Floudas D."/>
            <person name="Copeland A."/>
            <person name="Barry K.W."/>
            <person name="Cichocki N."/>
            <person name="Veneault-Fourrey C."/>
            <person name="LaButti K."/>
            <person name="Lindquist E.A."/>
            <person name="Lipzen A."/>
            <person name="Lundell T."/>
            <person name="Morin E."/>
            <person name="Murat C."/>
            <person name="Sun H."/>
            <person name="Tunlid A."/>
            <person name="Henrissat B."/>
            <person name="Grigoriev I.V."/>
            <person name="Hibbett D.S."/>
            <person name="Martin F."/>
            <person name="Nordberg H.P."/>
            <person name="Cantor M.N."/>
            <person name="Hua S.X."/>
        </authorList>
    </citation>
    <scope>NUCLEOTIDE SEQUENCE [LARGE SCALE GENOMIC DNA]</scope>
    <source>
        <strain evidence="2 3">MUT 4182</strain>
    </source>
</reference>
<organism evidence="2 3">
    <name type="scientific">Tulasnella calospora MUT 4182</name>
    <dbReference type="NCBI Taxonomy" id="1051891"/>
    <lineage>
        <taxon>Eukaryota</taxon>
        <taxon>Fungi</taxon>
        <taxon>Dikarya</taxon>
        <taxon>Basidiomycota</taxon>
        <taxon>Agaricomycotina</taxon>
        <taxon>Agaricomycetes</taxon>
        <taxon>Cantharellales</taxon>
        <taxon>Tulasnellaceae</taxon>
        <taxon>Tulasnella</taxon>
    </lineage>
</organism>